<comment type="pathway">
    <text evidence="2 7">Cofactor biosynthesis; coenzyme A biosynthesis; CoA from (R)-pantothenate: step 1/5.</text>
</comment>
<name>Q8D241_WIGBR</name>
<keyword evidence="6 7" id="KW-0173">Coenzyme A biosynthesis</keyword>
<dbReference type="UniPathway" id="UPA00241">
    <property type="reaction ID" value="UER00352"/>
</dbReference>
<evidence type="ECO:0000256" key="5">
    <source>
        <dbReference type="ARBA" id="ARBA00015080"/>
    </source>
</evidence>
<evidence type="ECO:0000256" key="7">
    <source>
        <dbReference type="RuleBase" id="RU003530"/>
    </source>
</evidence>
<sequence length="265" mass="31740">MKINRDIYINLSKIISDNFFLKNNIYKKKFKYNIPYIISIFGSVSSGKSTTAKILKYYLTKQLKNFNIQLVSLDGFLYCNKILIKKGIIKKKGFPESYNIEFLKKFLINFKLGKSYNLIPNYSHLFYDIIKSKKIILKSDILILEGLNFFQKNKKKYYCLNNNYSYNLIDLNVYINAKESFIEEWYINRFLGFIRESKSKPYSYFSRYLNITEEKAIEKASKIWKNVNKINLIKNILPTKKYAHLIIEKNRNHSSEIFYNKKIFY</sequence>
<dbReference type="GO" id="GO:0004594">
    <property type="term" value="F:pantothenate kinase activity"/>
    <property type="evidence" value="ECO:0007669"/>
    <property type="project" value="UniProtKB-EC"/>
</dbReference>
<evidence type="ECO:0000256" key="1">
    <source>
        <dbReference type="ARBA" id="ARBA00001206"/>
    </source>
</evidence>
<evidence type="ECO:0000313" key="10">
    <source>
        <dbReference type="Proteomes" id="UP000000562"/>
    </source>
</evidence>
<dbReference type="InterPro" id="IPR004566">
    <property type="entry name" value="PanK"/>
</dbReference>
<dbReference type="CDD" id="cd02025">
    <property type="entry name" value="PanK"/>
    <property type="match status" value="1"/>
</dbReference>
<keyword evidence="7" id="KW-0963">Cytoplasm</keyword>
<dbReference type="AlphaFoldDB" id="Q8D241"/>
<evidence type="ECO:0000256" key="4">
    <source>
        <dbReference type="ARBA" id="ARBA00012102"/>
    </source>
</evidence>
<evidence type="ECO:0000259" key="8">
    <source>
        <dbReference type="Pfam" id="PF00485"/>
    </source>
</evidence>
<dbReference type="Proteomes" id="UP000000562">
    <property type="component" value="Chromosome"/>
</dbReference>
<dbReference type="EMBL" id="BA000021">
    <property type="protein sequence ID" value="BAC24660.1"/>
    <property type="molecule type" value="Genomic_DNA"/>
</dbReference>
<evidence type="ECO:0000256" key="6">
    <source>
        <dbReference type="ARBA" id="ARBA00022993"/>
    </source>
</evidence>
<dbReference type="OrthoDB" id="1550976at2"/>
<dbReference type="NCBIfam" id="TIGR00554">
    <property type="entry name" value="panK_bact"/>
    <property type="match status" value="1"/>
</dbReference>
<dbReference type="GO" id="GO:0005524">
    <property type="term" value="F:ATP binding"/>
    <property type="evidence" value="ECO:0007669"/>
    <property type="project" value="InterPro"/>
</dbReference>
<proteinExistence type="inferred from homology"/>
<keyword evidence="10" id="KW-1185">Reference proteome</keyword>
<dbReference type="InterPro" id="IPR027417">
    <property type="entry name" value="P-loop_NTPase"/>
</dbReference>
<dbReference type="InterPro" id="IPR006083">
    <property type="entry name" value="PRK/URK"/>
</dbReference>
<dbReference type="STRING" id="36870.gene:10369018"/>
<dbReference type="Pfam" id="PF00485">
    <property type="entry name" value="PRK"/>
    <property type="match status" value="1"/>
</dbReference>
<accession>Q8D241</accession>
<feature type="domain" description="Phosphoribulokinase/uridine kinase" evidence="8">
    <location>
        <begin position="37"/>
        <end position="188"/>
    </location>
</feature>
<comment type="catalytic activity">
    <reaction evidence="1 7">
        <text>(R)-pantothenate + ATP = (R)-4'-phosphopantothenate + ADP + H(+)</text>
        <dbReference type="Rhea" id="RHEA:16373"/>
        <dbReference type="ChEBI" id="CHEBI:10986"/>
        <dbReference type="ChEBI" id="CHEBI:15378"/>
        <dbReference type="ChEBI" id="CHEBI:29032"/>
        <dbReference type="ChEBI" id="CHEBI:30616"/>
        <dbReference type="ChEBI" id="CHEBI:456216"/>
        <dbReference type="EC" id="2.7.1.33"/>
    </reaction>
</comment>
<dbReference type="eggNOG" id="COG1072">
    <property type="taxonomic scope" value="Bacteria"/>
</dbReference>
<dbReference type="Gene3D" id="3.40.50.300">
    <property type="entry name" value="P-loop containing nucleotide triphosphate hydrolases"/>
    <property type="match status" value="1"/>
</dbReference>
<comment type="subcellular location">
    <subcellularLocation>
        <location evidence="7">Cytoplasm</location>
    </subcellularLocation>
</comment>
<dbReference type="GO" id="GO:0005737">
    <property type="term" value="C:cytoplasm"/>
    <property type="evidence" value="ECO:0007669"/>
    <property type="project" value="UniProtKB-SubCell"/>
</dbReference>
<dbReference type="KEGG" id="wbr:coaA"/>
<protein>
    <recommendedName>
        <fullName evidence="5 7">Pantothenate kinase</fullName>
        <ecNumber evidence="4 7">2.7.1.33</ecNumber>
    </recommendedName>
</protein>
<comment type="similarity">
    <text evidence="3 7">Belongs to the prokaryotic pantothenate kinase family.</text>
</comment>
<evidence type="ECO:0000313" key="9">
    <source>
        <dbReference type="EMBL" id="BAC24660.1"/>
    </source>
</evidence>
<dbReference type="EC" id="2.7.1.33" evidence="4 7"/>
<dbReference type="GO" id="GO:0015937">
    <property type="term" value="P:coenzyme A biosynthetic process"/>
    <property type="evidence" value="ECO:0007669"/>
    <property type="project" value="UniProtKB-UniPathway"/>
</dbReference>
<dbReference type="SUPFAM" id="SSF52540">
    <property type="entry name" value="P-loop containing nucleoside triphosphate hydrolases"/>
    <property type="match status" value="1"/>
</dbReference>
<evidence type="ECO:0000256" key="2">
    <source>
        <dbReference type="ARBA" id="ARBA00005225"/>
    </source>
</evidence>
<reference evidence="9 10" key="1">
    <citation type="journal article" date="2002" name="Nat. Genet.">
        <title>Genome sequence of the endocellular obligate symbiont of tsetse flies, Wigglesworthia glossinidia.</title>
        <authorList>
            <person name="Akman L."/>
            <person name="Yamashita A."/>
            <person name="Watanabe H."/>
            <person name="Oshima K."/>
            <person name="Shiba T."/>
            <person name="Hattori M."/>
            <person name="Aksoy S."/>
        </authorList>
    </citation>
    <scope>NUCLEOTIDE SEQUENCE [LARGE SCALE GENOMIC DNA]</scope>
</reference>
<evidence type="ECO:0000256" key="3">
    <source>
        <dbReference type="ARBA" id="ARBA00006087"/>
    </source>
</evidence>
<dbReference type="HOGENOM" id="CLU_053818_0_0_6"/>
<organism evidence="9 10">
    <name type="scientific">Wigglesworthia glossinidia brevipalpis</name>
    <dbReference type="NCBI Taxonomy" id="36870"/>
    <lineage>
        <taxon>Bacteria</taxon>
        <taxon>Pseudomonadati</taxon>
        <taxon>Pseudomonadota</taxon>
        <taxon>Gammaproteobacteria</taxon>
        <taxon>Enterobacterales</taxon>
        <taxon>Erwiniaceae</taxon>
        <taxon>Wigglesworthia</taxon>
    </lineage>
</organism>
<gene>
    <name evidence="9" type="primary">coaA</name>
</gene>